<reference evidence="2 3" key="1">
    <citation type="journal article" date="2013" name="BMC Genomics">
        <title>Genomics-driven discovery of the pneumocandin biosynthetic gene cluster in the fungus Glarea lozoyensis.</title>
        <authorList>
            <person name="Chen L."/>
            <person name="Yue Q."/>
            <person name="Zhang X."/>
            <person name="Xiang M."/>
            <person name="Wang C."/>
            <person name="Li S."/>
            <person name="Che Y."/>
            <person name="Ortiz-Lopez F.J."/>
            <person name="Bills G.F."/>
            <person name="Liu X."/>
            <person name="An Z."/>
        </authorList>
    </citation>
    <scope>NUCLEOTIDE SEQUENCE [LARGE SCALE GENOMIC DNA]</scope>
    <source>
        <strain evidence="3">ATCC 20868 / MF5171</strain>
    </source>
</reference>
<keyword evidence="3" id="KW-1185">Reference proteome</keyword>
<proteinExistence type="predicted"/>
<feature type="compositionally biased region" description="Polar residues" evidence="1">
    <location>
        <begin position="13"/>
        <end position="34"/>
    </location>
</feature>
<name>S3CZJ0_GLAL2</name>
<organism evidence="2 3">
    <name type="scientific">Glarea lozoyensis (strain ATCC 20868 / MF5171)</name>
    <dbReference type="NCBI Taxonomy" id="1116229"/>
    <lineage>
        <taxon>Eukaryota</taxon>
        <taxon>Fungi</taxon>
        <taxon>Dikarya</taxon>
        <taxon>Ascomycota</taxon>
        <taxon>Pezizomycotina</taxon>
        <taxon>Leotiomycetes</taxon>
        <taxon>Helotiales</taxon>
        <taxon>Helotiaceae</taxon>
        <taxon>Glarea</taxon>
    </lineage>
</organism>
<gene>
    <name evidence="2" type="ORF">GLAREA_13007</name>
</gene>
<evidence type="ECO:0000313" key="2">
    <source>
        <dbReference type="EMBL" id="EPE30284.1"/>
    </source>
</evidence>
<dbReference type="KEGG" id="glz:GLAREA_13007"/>
<dbReference type="RefSeq" id="XP_008082677.1">
    <property type="nucleotide sequence ID" value="XM_008084486.1"/>
</dbReference>
<feature type="compositionally biased region" description="Low complexity" evidence="1">
    <location>
        <begin position="1"/>
        <end position="12"/>
    </location>
</feature>
<dbReference type="HOGENOM" id="CLU_2606244_0_0_1"/>
<evidence type="ECO:0000256" key="1">
    <source>
        <dbReference type="SAM" id="MobiDB-lite"/>
    </source>
</evidence>
<feature type="region of interest" description="Disordered" evidence="1">
    <location>
        <begin position="1"/>
        <end position="36"/>
    </location>
</feature>
<dbReference type="Proteomes" id="UP000016922">
    <property type="component" value="Unassembled WGS sequence"/>
</dbReference>
<protein>
    <submittedName>
        <fullName evidence="2">Uncharacterized protein</fullName>
    </submittedName>
</protein>
<dbReference type="EMBL" id="KE145364">
    <property type="protein sequence ID" value="EPE30284.1"/>
    <property type="molecule type" value="Genomic_DNA"/>
</dbReference>
<evidence type="ECO:0000313" key="3">
    <source>
        <dbReference type="Proteomes" id="UP000016922"/>
    </source>
</evidence>
<dbReference type="GeneID" id="19472047"/>
<dbReference type="AlphaFoldDB" id="S3CZJ0"/>
<sequence length="79" mass="9004">MSSDSSHQSVTSTAPKQQIHYSEAALNQPQSGPSTLDLYLSQKESHELRALRCDTSRDLVSMRKQLREWDVKWRAASSR</sequence>
<accession>S3CZJ0</accession>